<dbReference type="EC" id="5.4.99.-" evidence="5"/>
<dbReference type="SUPFAM" id="SSF55174">
    <property type="entry name" value="Alpha-L RNA-binding motif"/>
    <property type="match status" value="1"/>
</dbReference>
<dbReference type="PANTHER" id="PTHR21600">
    <property type="entry name" value="MITOCHONDRIAL RNA PSEUDOURIDINE SYNTHASE"/>
    <property type="match status" value="1"/>
</dbReference>
<dbReference type="InterPro" id="IPR006145">
    <property type="entry name" value="PsdUridine_synth_RsuA/RluA"/>
</dbReference>
<evidence type="ECO:0000256" key="2">
    <source>
        <dbReference type="ARBA" id="ARBA00010876"/>
    </source>
</evidence>
<comment type="catalytic activity">
    <reaction evidence="1 5">
        <text>a uridine in RNA = a pseudouridine in RNA</text>
        <dbReference type="Rhea" id="RHEA:48348"/>
        <dbReference type="Rhea" id="RHEA-COMP:12068"/>
        <dbReference type="Rhea" id="RHEA-COMP:12069"/>
        <dbReference type="ChEBI" id="CHEBI:65314"/>
        <dbReference type="ChEBI" id="CHEBI:65315"/>
    </reaction>
</comment>
<dbReference type="CDD" id="cd00165">
    <property type="entry name" value="S4"/>
    <property type="match status" value="1"/>
</dbReference>
<protein>
    <recommendedName>
        <fullName evidence="5">Pseudouridine synthase</fullName>
        <ecNumber evidence="5">5.4.99.-</ecNumber>
    </recommendedName>
</protein>
<keyword evidence="5" id="KW-0413">Isomerase</keyword>
<keyword evidence="4" id="KW-0694">RNA-binding</keyword>
<proteinExistence type="inferred from homology"/>
<dbReference type="Pfam" id="PF00849">
    <property type="entry name" value="PseudoU_synth_2"/>
    <property type="match status" value="1"/>
</dbReference>
<comment type="similarity">
    <text evidence="2 5">Belongs to the pseudouridine synthase RluA family.</text>
</comment>
<accession>A0A4R6BVN7</accession>
<dbReference type="OrthoDB" id="9807829at2"/>
<feature type="domain" description="Pseudouridine synthase RsuA/RluA-like" evidence="6">
    <location>
        <begin position="89"/>
        <end position="239"/>
    </location>
</feature>
<comment type="caution">
    <text evidence="7">The sequence shown here is derived from an EMBL/GenBank/DDBJ whole genome shotgun (WGS) entry which is preliminary data.</text>
</comment>
<dbReference type="PANTHER" id="PTHR21600:SF44">
    <property type="entry name" value="RIBOSOMAL LARGE SUBUNIT PSEUDOURIDINE SYNTHASE D"/>
    <property type="match status" value="1"/>
</dbReference>
<evidence type="ECO:0000313" key="8">
    <source>
        <dbReference type="Proteomes" id="UP000294843"/>
    </source>
</evidence>
<dbReference type="Gene3D" id="3.30.2350.10">
    <property type="entry name" value="Pseudouridine synthase"/>
    <property type="match status" value="1"/>
</dbReference>
<dbReference type="CDD" id="cd02869">
    <property type="entry name" value="PseudoU_synth_RluA_like"/>
    <property type="match status" value="1"/>
</dbReference>
<reference evidence="7 8" key="1">
    <citation type="submission" date="2019-01" db="EMBL/GenBank/DDBJ databases">
        <title>Draft genome sequences of the type strains of six Macrococcus species.</title>
        <authorList>
            <person name="Mazhar S."/>
            <person name="Altermann E."/>
            <person name="Hill C."/>
            <person name="Mcauliffe O."/>
        </authorList>
    </citation>
    <scope>NUCLEOTIDE SEQUENCE [LARGE SCALE GENOMIC DNA]</scope>
    <source>
        <strain evidence="7 8">ATCC 51825</strain>
    </source>
</reference>
<evidence type="ECO:0000256" key="3">
    <source>
        <dbReference type="PIRSR" id="PIRSR606225-1"/>
    </source>
</evidence>
<evidence type="ECO:0000259" key="6">
    <source>
        <dbReference type="Pfam" id="PF00849"/>
    </source>
</evidence>
<dbReference type="AlphaFoldDB" id="A0A4R6BVN7"/>
<dbReference type="EMBL" id="SCWF01000016">
    <property type="protein sequence ID" value="TDM12479.1"/>
    <property type="molecule type" value="Genomic_DNA"/>
</dbReference>
<dbReference type="InterPro" id="IPR020103">
    <property type="entry name" value="PsdUridine_synth_cat_dom_sf"/>
</dbReference>
<dbReference type="GO" id="GO:0003723">
    <property type="term" value="F:RNA binding"/>
    <property type="evidence" value="ECO:0007669"/>
    <property type="project" value="UniProtKB-KW"/>
</dbReference>
<dbReference type="GO" id="GO:0009982">
    <property type="term" value="F:pseudouridine synthase activity"/>
    <property type="evidence" value="ECO:0007669"/>
    <property type="project" value="InterPro"/>
</dbReference>
<comment type="function">
    <text evidence="5">Responsible for synthesis of pseudouridine from uracil.</text>
</comment>
<gene>
    <name evidence="7" type="ORF">ERX55_10765</name>
</gene>
<dbReference type="GO" id="GO:0000455">
    <property type="term" value="P:enzyme-directed rRNA pseudouridine synthesis"/>
    <property type="evidence" value="ECO:0007669"/>
    <property type="project" value="TreeGrafter"/>
</dbReference>
<evidence type="ECO:0000313" key="7">
    <source>
        <dbReference type="EMBL" id="TDM12479.1"/>
    </source>
</evidence>
<keyword evidence="8" id="KW-1185">Reference proteome</keyword>
<dbReference type="Proteomes" id="UP000294843">
    <property type="component" value="Unassembled WGS sequence"/>
</dbReference>
<dbReference type="NCBIfam" id="TIGR00005">
    <property type="entry name" value="rluA_subfam"/>
    <property type="match status" value="1"/>
</dbReference>
<name>A0A4R6BVN7_9STAP</name>
<organism evidence="7 8">
    <name type="scientific">Macrococcus bovicus</name>
    <dbReference type="NCBI Taxonomy" id="69968"/>
    <lineage>
        <taxon>Bacteria</taxon>
        <taxon>Bacillati</taxon>
        <taxon>Bacillota</taxon>
        <taxon>Bacilli</taxon>
        <taxon>Bacillales</taxon>
        <taxon>Staphylococcaceae</taxon>
        <taxon>Macrococcus</taxon>
    </lineage>
</organism>
<evidence type="ECO:0000256" key="4">
    <source>
        <dbReference type="PROSITE-ProRule" id="PRU00182"/>
    </source>
</evidence>
<dbReference type="InterPro" id="IPR050188">
    <property type="entry name" value="RluA_PseudoU_synthase"/>
</dbReference>
<dbReference type="InterPro" id="IPR006225">
    <property type="entry name" value="PsdUridine_synth_RluC/D"/>
</dbReference>
<feature type="active site" evidence="3">
    <location>
        <position position="136"/>
    </location>
</feature>
<evidence type="ECO:0000256" key="5">
    <source>
        <dbReference type="RuleBase" id="RU362028"/>
    </source>
</evidence>
<evidence type="ECO:0000256" key="1">
    <source>
        <dbReference type="ARBA" id="ARBA00000073"/>
    </source>
</evidence>
<dbReference type="GO" id="GO:0140098">
    <property type="term" value="F:catalytic activity, acting on RNA"/>
    <property type="evidence" value="ECO:0007669"/>
    <property type="project" value="UniProtKB-ARBA"/>
</dbReference>
<dbReference type="PROSITE" id="PS50889">
    <property type="entry name" value="S4"/>
    <property type="match status" value="1"/>
</dbReference>
<sequence length="294" mass="33893">MMKNTRENHEQWTVKEENELLKFLFERMADRSKKSVRAILARGQVFVNDQSTSQFNEILKPGDIVAIRLDAPNKKVSLRGVKILHEDADLIVIDKEAGLLSIATHNEKDRTAYHILSEYVKQAHPRNRIFVVHRLDRETSGVMVYAKNPKAQQILQNNWKRLVTERTYLALVEGRVTENGTITSFLSEDNTLKMRSSQNAKHGKKATTHYTVFKTSRKQTLLKVNLDTGRKNQIRIHMQELGHPIVGDKKYGATTHPFRRLGLHAHILAFTHPITHQPLHFQSPVPPIFMTQFK</sequence>
<dbReference type="SUPFAM" id="SSF55120">
    <property type="entry name" value="Pseudouridine synthase"/>
    <property type="match status" value="1"/>
</dbReference>